<dbReference type="SUPFAM" id="SSF53254">
    <property type="entry name" value="Phosphoglycerate mutase-like"/>
    <property type="match status" value="1"/>
</dbReference>
<reference evidence="1 2" key="1">
    <citation type="submission" date="2024-07" db="EMBL/GenBank/DDBJ databases">
        <authorList>
            <person name="Lee S."/>
            <person name="Kang M."/>
        </authorList>
    </citation>
    <scope>NUCLEOTIDE SEQUENCE [LARGE SCALE GENOMIC DNA]</scope>
    <source>
        <strain evidence="1 2">DS6</strain>
    </source>
</reference>
<evidence type="ECO:0000313" key="1">
    <source>
        <dbReference type="EMBL" id="MEX0426173.1"/>
    </source>
</evidence>
<dbReference type="SMART" id="SM00855">
    <property type="entry name" value="PGAM"/>
    <property type="match status" value="1"/>
</dbReference>
<dbReference type="InterPro" id="IPR013078">
    <property type="entry name" value="His_Pase_superF_clade-1"/>
</dbReference>
<protein>
    <submittedName>
        <fullName evidence="1">Histidine phosphatase family protein</fullName>
    </submittedName>
</protein>
<gene>
    <name evidence="1" type="ORF">AB3X52_00980</name>
</gene>
<dbReference type="Pfam" id="PF00300">
    <property type="entry name" value="His_Phos_1"/>
    <property type="match status" value="1"/>
</dbReference>
<accession>A0ABV3STB2</accession>
<dbReference type="PROSITE" id="PS00175">
    <property type="entry name" value="PG_MUTASE"/>
    <property type="match status" value="1"/>
</dbReference>
<name>A0ABV3STB2_9ACTN</name>
<dbReference type="CDD" id="cd07067">
    <property type="entry name" value="HP_PGM_like"/>
    <property type="match status" value="1"/>
</dbReference>
<proteinExistence type="predicted"/>
<dbReference type="PANTHER" id="PTHR48100:SF58">
    <property type="entry name" value="PE-PGRS FAMILY PROTEIN PE_PGRS11"/>
    <property type="match status" value="1"/>
</dbReference>
<dbReference type="RefSeq" id="WP_367990829.1">
    <property type="nucleotide sequence ID" value="NZ_JBFPJR010000001.1"/>
</dbReference>
<dbReference type="InterPro" id="IPR029033">
    <property type="entry name" value="His_PPase_superfam"/>
</dbReference>
<dbReference type="PANTHER" id="PTHR48100">
    <property type="entry name" value="BROAD-SPECIFICITY PHOSPHATASE YOR283W-RELATED"/>
    <property type="match status" value="1"/>
</dbReference>
<evidence type="ECO:0000313" key="2">
    <source>
        <dbReference type="Proteomes" id="UP001556631"/>
    </source>
</evidence>
<keyword evidence="2" id="KW-1185">Reference proteome</keyword>
<dbReference type="InterPro" id="IPR050275">
    <property type="entry name" value="PGM_Phosphatase"/>
</dbReference>
<dbReference type="Gene3D" id="3.40.50.1240">
    <property type="entry name" value="Phosphoglycerate mutase-like"/>
    <property type="match status" value="1"/>
</dbReference>
<sequence length="227" mass="23921">MRLLLIRHGQTPHNVAGALDTARPGAGLTALGEAQAGAIPAALADEEITAVYASVLTRTQLTAAPLARDRGLEVRVVEGLEEIAAGDLELHTEKASVQAYVGALGRWAHGELDHPMPGGPDGHAFFARYDAAIADIHARHREASVVVVSHGAAIRLWTATRAENVGPEHAVEQRLMNTGMAVLDGSPDAGWRLLQWHEEPLGGLDLEDLSAHDVTGDTGDEAVAEAD</sequence>
<dbReference type="InterPro" id="IPR001345">
    <property type="entry name" value="PG/BPGM_mutase_AS"/>
</dbReference>
<organism evidence="1 2">
    <name type="scientific">Nocardioides eburneus</name>
    <dbReference type="NCBI Taxonomy" id="3231482"/>
    <lineage>
        <taxon>Bacteria</taxon>
        <taxon>Bacillati</taxon>
        <taxon>Actinomycetota</taxon>
        <taxon>Actinomycetes</taxon>
        <taxon>Propionibacteriales</taxon>
        <taxon>Nocardioidaceae</taxon>
        <taxon>Nocardioides</taxon>
    </lineage>
</organism>
<comment type="caution">
    <text evidence="1">The sequence shown here is derived from an EMBL/GenBank/DDBJ whole genome shotgun (WGS) entry which is preliminary data.</text>
</comment>
<dbReference type="EMBL" id="JBFPJR010000001">
    <property type="protein sequence ID" value="MEX0426173.1"/>
    <property type="molecule type" value="Genomic_DNA"/>
</dbReference>
<dbReference type="Proteomes" id="UP001556631">
    <property type="component" value="Unassembled WGS sequence"/>
</dbReference>